<keyword evidence="2 9" id="KW-0808">Transferase</keyword>
<dbReference type="GO" id="GO:0120536">
    <property type="term" value="F:heptaprenylglyceryl phosphate synthase activity"/>
    <property type="evidence" value="ECO:0007669"/>
    <property type="project" value="UniProtKB-ARBA"/>
</dbReference>
<feature type="binding site" evidence="9">
    <location>
        <begin position="226"/>
        <end position="227"/>
    </location>
    <ligand>
        <name>sn-glycerol 1-phosphate</name>
        <dbReference type="ChEBI" id="CHEBI:57685"/>
    </ligand>
</feature>
<accession>A0A8J3BN29</accession>
<comment type="catalytic activity">
    <reaction evidence="8 9">
        <text>sn-glycerol 1-phosphate + (2E,6E,10E)-geranylgeranyl diphosphate = sn-3-O-(geranylgeranyl)glycerol 1-phosphate + diphosphate</text>
        <dbReference type="Rhea" id="RHEA:23404"/>
        <dbReference type="ChEBI" id="CHEBI:33019"/>
        <dbReference type="ChEBI" id="CHEBI:57677"/>
        <dbReference type="ChEBI" id="CHEBI:57685"/>
        <dbReference type="ChEBI" id="CHEBI:58756"/>
        <dbReference type="EC" id="2.5.1.41"/>
    </reaction>
</comment>
<reference evidence="10" key="1">
    <citation type="journal article" date="2014" name="Int. J. Syst. Evol. Microbiol.">
        <title>Complete genome sequence of Corynebacterium casei LMG S-19264T (=DSM 44701T), isolated from a smear-ripened cheese.</title>
        <authorList>
            <consortium name="US DOE Joint Genome Institute (JGI-PGF)"/>
            <person name="Walter F."/>
            <person name="Albersmeier A."/>
            <person name="Kalinowski J."/>
            <person name="Ruckert C."/>
        </authorList>
    </citation>
    <scope>NUCLEOTIDE SEQUENCE</scope>
    <source>
        <strain evidence="10">JCM 12862</strain>
    </source>
</reference>
<evidence type="ECO:0000313" key="10">
    <source>
        <dbReference type="EMBL" id="GGK23241.1"/>
    </source>
</evidence>
<dbReference type="Pfam" id="PF01884">
    <property type="entry name" value="PcrB"/>
    <property type="match status" value="1"/>
</dbReference>
<evidence type="ECO:0000313" key="11">
    <source>
        <dbReference type="Proteomes" id="UP000612329"/>
    </source>
</evidence>
<feature type="binding site" evidence="9">
    <location>
        <position position="24"/>
    </location>
    <ligand>
        <name>Mg(2+)</name>
        <dbReference type="ChEBI" id="CHEBI:18420"/>
    </ligand>
</feature>
<keyword evidence="6 9" id="KW-0594">Phospholipid biosynthesis</keyword>
<dbReference type="NCBIfam" id="NF003198">
    <property type="entry name" value="PRK04169.1-2"/>
    <property type="match status" value="1"/>
</dbReference>
<comment type="similarity">
    <text evidence="9">Belongs to the GGGP/HepGP synthase family. Group II subfamily.</text>
</comment>
<dbReference type="SUPFAM" id="SSF51395">
    <property type="entry name" value="FMN-linked oxidoreductases"/>
    <property type="match status" value="1"/>
</dbReference>
<evidence type="ECO:0000256" key="2">
    <source>
        <dbReference type="ARBA" id="ARBA00022679"/>
    </source>
</evidence>
<keyword evidence="5 9" id="KW-0443">Lipid metabolism</keyword>
<feature type="binding site" evidence="9">
    <location>
        <begin position="204"/>
        <end position="205"/>
    </location>
    <ligand>
        <name>sn-glycerol 1-phosphate</name>
        <dbReference type="ChEBI" id="CHEBI:57685"/>
    </ligand>
</feature>
<dbReference type="NCBIfam" id="TIGR01769">
    <property type="entry name" value="GGGP"/>
    <property type="match status" value="1"/>
</dbReference>
<keyword evidence="3 9" id="KW-0479">Metal-binding</keyword>
<name>A0A8J3BN29_9FLAO</name>
<comment type="function">
    <text evidence="9">Prenyltransferase that catalyzes the transfer of the geranylgeranyl moiety of geranylgeranyl diphosphate (GGPP) to the C3 hydroxyl of sn-glycerol-1-phosphate (G1P).</text>
</comment>
<organism evidence="10 11">
    <name type="scientific">Yeosuana aromativorans</name>
    <dbReference type="NCBI Taxonomy" id="288019"/>
    <lineage>
        <taxon>Bacteria</taxon>
        <taxon>Pseudomonadati</taxon>
        <taxon>Bacteroidota</taxon>
        <taxon>Flavobacteriia</taxon>
        <taxon>Flavobacteriales</taxon>
        <taxon>Flavobacteriaceae</taxon>
        <taxon>Yeosuana</taxon>
    </lineage>
</organism>
<evidence type="ECO:0000256" key="8">
    <source>
        <dbReference type="ARBA" id="ARBA00047288"/>
    </source>
</evidence>
<gene>
    <name evidence="10" type="primary">pcrB</name>
    <name evidence="10" type="ORF">GCM10007962_16830</name>
</gene>
<evidence type="ECO:0000256" key="3">
    <source>
        <dbReference type="ARBA" id="ARBA00022723"/>
    </source>
</evidence>
<dbReference type="Proteomes" id="UP000612329">
    <property type="component" value="Unassembled WGS sequence"/>
</dbReference>
<proteinExistence type="inferred from homology"/>
<sequence length="247" mass="26887">MTNIYKNIQASVDHNDKLLAVLVDPDSFAIENIAGFISKVNASIATHIFVGGSTVKAGVTHSLVTEIKKHTQLPVVLFPGDITQITKKADALLFLSLISGRNPDYLIGKHVEAISELRKTNLEIIPTGYILIENGKTCTVQTVTQTEPMPRSNIQKIVDTAKAGELLGMKLMYLEAGSGALEPITKDIISAVKKELSIPLIVGGGIKTKNQLNETYNSGADLVVIGTAFEKDESFFEQLKKNQELRR</sequence>
<dbReference type="HAMAP" id="MF_00112">
    <property type="entry name" value="GGGP_HepGP_synthase"/>
    <property type="match status" value="1"/>
</dbReference>
<dbReference type="InterPro" id="IPR039074">
    <property type="entry name" value="GGGP/HepGP_synthase_I"/>
</dbReference>
<keyword evidence="7 9" id="KW-1208">Phospholipid metabolism</keyword>
<feature type="binding site" evidence="9">
    <location>
        <position position="53"/>
    </location>
    <ligand>
        <name>Mg(2+)</name>
        <dbReference type="ChEBI" id="CHEBI:18420"/>
    </ligand>
</feature>
<evidence type="ECO:0000256" key="5">
    <source>
        <dbReference type="ARBA" id="ARBA00023098"/>
    </source>
</evidence>
<keyword evidence="4 9" id="KW-0460">Magnesium</keyword>
<dbReference type="AlphaFoldDB" id="A0A8J3BN29"/>
<evidence type="ECO:0000256" key="6">
    <source>
        <dbReference type="ARBA" id="ARBA00023209"/>
    </source>
</evidence>
<comment type="caution">
    <text evidence="9">Lacks conserved residue(s) required for the propagation of feature annotation.</text>
</comment>
<reference evidence="10" key="2">
    <citation type="submission" date="2020-09" db="EMBL/GenBank/DDBJ databases">
        <authorList>
            <person name="Sun Q."/>
            <person name="Ohkuma M."/>
        </authorList>
    </citation>
    <scope>NUCLEOTIDE SEQUENCE</scope>
    <source>
        <strain evidence="10">JCM 12862</strain>
    </source>
</reference>
<evidence type="ECO:0000256" key="9">
    <source>
        <dbReference type="HAMAP-Rule" id="MF_00112"/>
    </source>
</evidence>
<dbReference type="RefSeq" id="WP_188651982.1">
    <property type="nucleotide sequence ID" value="NZ_BMNR01000003.1"/>
</dbReference>
<dbReference type="EC" id="2.5.1.41" evidence="9"/>
<evidence type="ECO:0000256" key="7">
    <source>
        <dbReference type="ARBA" id="ARBA00023264"/>
    </source>
</evidence>
<dbReference type="PANTHER" id="PTHR40029">
    <property type="match status" value="1"/>
</dbReference>
<dbReference type="EMBL" id="BMNR01000003">
    <property type="protein sequence ID" value="GGK23241.1"/>
    <property type="molecule type" value="Genomic_DNA"/>
</dbReference>
<feature type="binding site" evidence="9">
    <location>
        <begin position="173"/>
        <end position="179"/>
    </location>
    <ligand>
        <name>sn-glycerol 1-phosphate</name>
        <dbReference type="ChEBI" id="CHEBI:57685"/>
    </ligand>
</feature>
<dbReference type="GO" id="GO:0000287">
    <property type="term" value="F:magnesium ion binding"/>
    <property type="evidence" value="ECO:0007669"/>
    <property type="project" value="UniProtKB-UniRule"/>
</dbReference>
<comment type="caution">
    <text evidence="10">The sequence shown here is derived from an EMBL/GenBank/DDBJ whole genome shotgun (WGS) entry which is preliminary data.</text>
</comment>
<keyword evidence="11" id="KW-1185">Reference proteome</keyword>
<dbReference type="Gene3D" id="3.20.20.390">
    <property type="entry name" value="FMN-linked oxidoreductases"/>
    <property type="match status" value="1"/>
</dbReference>
<dbReference type="InterPro" id="IPR008205">
    <property type="entry name" value="GGGP_HepGP_synthase"/>
</dbReference>
<dbReference type="InterPro" id="IPR010946">
    <property type="entry name" value="GGGP_synth"/>
</dbReference>
<dbReference type="NCBIfam" id="TIGR01768">
    <property type="entry name" value="GGGP-family"/>
    <property type="match status" value="1"/>
</dbReference>
<dbReference type="GO" id="GO:0046474">
    <property type="term" value="P:glycerophospholipid biosynthetic process"/>
    <property type="evidence" value="ECO:0007669"/>
    <property type="project" value="UniProtKB-UniRule"/>
</dbReference>
<evidence type="ECO:0000256" key="4">
    <source>
        <dbReference type="ARBA" id="ARBA00022842"/>
    </source>
</evidence>
<comment type="cofactor">
    <cofactor evidence="9">
        <name>Mg(2+)</name>
        <dbReference type="ChEBI" id="CHEBI:18420"/>
    </cofactor>
</comment>
<dbReference type="GO" id="GO:0005737">
    <property type="term" value="C:cytoplasm"/>
    <property type="evidence" value="ECO:0007669"/>
    <property type="project" value="InterPro"/>
</dbReference>
<dbReference type="InterPro" id="IPR038597">
    <property type="entry name" value="GGGP/HepGP_synthase_sf"/>
</dbReference>
<protein>
    <recommendedName>
        <fullName evidence="9">Geranylgeranylglyceryl phosphate synthase</fullName>
        <shortName evidence="9">GGGP synthase</shortName>
        <shortName evidence="9">GGGPS</shortName>
        <ecNumber evidence="9">2.5.1.41</ecNumber>
    </recommendedName>
    <alternativeName>
        <fullName evidence="9">(S)-3-O-geranylgeranylglyceryl phosphate synthase</fullName>
    </alternativeName>
    <alternativeName>
        <fullName evidence="9">Phosphoglycerol geranylgeranyltransferase</fullName>
    </alternativeName>
</protein>
<dbReference type="GO" id="GO:0047294">
    <property type="term" value="F:phosphoglycerol geranylgeranyltransferase activity"/>
    <property type="evidence" value="ECO:0007669"/>
    <property type="project" value="UniProtKB-UniRule"/>
</dbReference>
<keyword evidence="1 9" id="KW-0444">Lipid biosynthesis</keyword>
<evidence type="ECO:0000256" key="1">
    <source>
        <dbReference type="ARBA" id="ARBA00022516"/>
    </source>
</evidence>
<dbReference type="PANTHER" id="PTHR40029:SF2">
    <property type="entry name" value="HEPTAPRENYLGLYCERYL PHOSPHATE SYNTHASE"/>
    <property type="match status" value="1"/>
</dbReference>